<feature type="compositionally biased region" description="Low complexity" evidence="5">
    <location>
        <begin position="347"/>
        <end position="358"/>
    </location>
</feature>
<feature type="compositionally biased region" description="Basic and acidic residues" evidence="5">
    <location>
        <begin position="441"/>
        <end position="468"/>
    </location>
</feature>
<evidence type="ECO:0000256" key="2">
    <source>
        <dbReference type="ARBA" id="ARBA00006739"/>
    </source>
</evidence>
<dbReference type="STRING" id="35622.SAMN04489764_0233"/>
<feature type="region of interest" description="Disordered" evidence="5">
    <location>
        <begin position="1"/>
        <end position="517"/>
    </location>
</feature>
<dbReference type="PANTHER" id="PTHR43179">
    <property type="entry name" value="RHAMNOSYLTRANSFERASE WBBL"/>
    <property type="match status" value="1"/>
</dbReference>
<feature type="transmembrane region" description="Helical" evidence="6">
    <location>
        <begin position="916"/>
        <end position="934"/>
    </location>
</feature>
<evidence type="ECO:0000313" key="8">
    <source>
        <dbReference type="EMBL" id="SDQ32832.1"/>
    </source>
</evidence>
<feature type="transmembrane region" description="Helical" evidence="6">
    <location>
        <begin position="1158"/>
        <end position="1180"/>
    </location>
</feature>
<dbReference type="EMBL" id="FNKK01000002">
    <property type="protein sequence ID" value="SDQ32832.1"/>
    <property type="molecule type" value="Genomic_DNA"/>
</dbReference>
<organism evidence="8 9">
    <name type="scientific">Thermostaphylospora chromogena</name>
    <dbReference type="NCBI Taxonomy" id="35622"/>
    <lineage>
        <taxon>Bacteria</taxon>
        <taxon>Bacillati</taxon>
        <taxon>Actinomycetota</taxon>
        <taxon>Actinomycetes</taxon>
        <taxon>Streptosporangiales</taxon>
        <taxon>Thermomonosporaceae</taxon>
        <taxon>Thermostaphylospora</taxon>
    </lineage>
</organism>
<feature type="compositionally biased region" description="Basic and acidic residues" evidence="5">
    <location>
        <begin position="417"/>
        <end position="433"/>
    </location>
</feature>
<feature type="compositionally biased region" description="Basic and acidic residues" evidence="5">
    <location>
        <begin position="162"/>
        <end position="177"/>
    </location>
</feature>
<feature type="transmembrane region" description="Helical" evidence="6">
    <location>
        <begin position="1270"/>
        <end position="1289"/>
    </location>
</feature>
<keyword evidence="3" id="KW-0328">Glycosyltransferase</keyword>
<feature type="transmembrane region" description="Helical" evidence="6">
    <location>
        <begin position="941"/>
        <end position="962"/>
    </location>
</feature>
<feature type="compositionally biased region" description="Low complexity" evidence="5">
    <location>
        <begin position="387"/>
        <end position="409"/>
    </location>
</feature>
<feature type="transmembrane region" description="Helical" evidence="6">
    <location>
        <begin position="880"/>
        <end position="896"/>
    </location>
</feature>
<evidence type="ECO:0000259" key="7">
    <source>
        <dbReference type="Pfam" id="PF00535"/>
    </source>
</evidence>
<evidence type="ECO:0000256" key="6">
    <source>
        <dbReference type="SAM" id="Phobius"/>
    </source>
</evidence>
<feature type="compositionally biased region" description="Pro residues" evidence="5">
    <location>
        <begin position="236"/>
        <end position="245"/>
    </location>
</feature>
<feature type="transmembrane region" description="Helical" evidence="6">
    <location>
        <begin position="1296"/>
        <end position="1317"/>
    </location>
</feature>
<keyword evidence="6" id="KW-0472">Membrane</keyword>
<feature type="domain" description="Glycosyltransferase 2-like" evidence="7">
    <location>
        <begin position="567"/>
        <end position="721"/>
    </location>
</feature>
<comment type="similarity">
    <text evidence="2">Belongs to the glycosyltransferase 2 family.</text>
</comment>
<dbReference type="InterPro" id="IPR001173">
    <property type="entry name" value="Glyco_trans_2-like"/>
</dbReference>
<feature type="compositionally biased region" description="Basic and acidic residues" evidence="5">
    <location>
        <begin position="372"/>
        <end position="386"/>
    </location>
</feature>
<sequence length="1468" mass="156396">MSDTTEKGLYVQGSKGDGVTGEPAAQDVRRSTPAPDDPDATAVFPAVSSGSVPAADPAREGVFREDAQGDSRDGGSREARDDGARETHDGGTREPHDGRAQRTRDGGSLQTGDGGARKTRDGGSQGSSGRTTEAGKGGEGAEAAVRTEPAVREPSAETDPSASRERPEKASSPEKAESAPGEESSGKASTAEKPGAPTDPKGGTGAEAAPHRPRGPFASEDDSPTGVALFKAVKTPPSPAQTPRPFPRRRIRLPEDRPWPKRPRLNTPPPAPGKSQVTPEDGEGAVETQPRLRPPSAGTIRPASIRPGGRPAEDRPSAEEPSQDTEAPAEAAPSVSDRTGRDRAPEGGRPAAGGPTEGLSAEGEPSPAVPPRADESSREEETERSPGESPGEGAPRSAEAERAQAASRGTSGGASGEPREKSARNAEDRRSAAERGSASTRRTEDAPAAENARESESPAESGKAREPGDAAQRGKTRQTGGAQQAIAALPRETDKPAKSTRSATRKSVGVADPADPDATTVLGAVTIGAPPGGSPVEAGLAAARPARAGGTATETATPSLSVVVVSNSMESELRLTATVGSLQAQEAPPDEIILVIDHCPELYGWARLHLDGVRIVHNEGVKGTAAARNAGLTRARCDVVAFLDDETTVDPDWTVNLLKPYEDPDVIGVRGRVSIRWSANRPDWFPSEFAWVVGTPCFGSPQDDGPIDDLYGTGLSFRRTALLEAGGFPEALDHPALDVPAEPTGGSKAQLASLLRARHPEGKVVQAPSAVLRVSVSRRRARLSYLLARCLAEGRSQAGVPQRSVGREGMLAHQAAARAGLPRALLRAITATGPSDVKGWKVLLVLILGLAATNIGYIAGRLRSTRTDQITTQTSTATWFLSRTALPLATVLWGLSLREVDLDRMTDLGLITVMPFTFWAAMVVMTIGFVALLGDKHAVELWHAGYVVVLIAVLHATPALLYPTLRYSWAWKHVSIIDYLIRHSATDPENGPLAAYHQWPGFFSFFALLTEMAGLENALRIATWGPAFFNLATLLPLLLLYRTVTRSRQLVWGGIWVYFSCSWVGQDYFSPQATTLVLYLILLAVMIRRFRRGPIRAGDDPDGLMAEPPPISDTRTRFLWALLMFIPIAGIASSHQLTPLMLVAAMAALWTLRRHRNTGILLVTGIMVLVWDLGVAWQLLESRMNDILASLGDAGGNLDDGLISLGEASTGQVIVAYADRALSGGLWLLAVGGALLRRRWVRRPGMPLLVVGLSPLLFLAAGSYGGEIIFRAYLFALPLTAFLAAAFFLPTARTWVRAGVLPAVFLLMVTGFFFGNYGKEHANYFTSDEVALMRHLYRVAPEGSLIVAPTFYLPAAYDYYERYEQAWLDELPPSRDAVPNLPDFVPTLPELVAEPAESLVSFMSKRPPGAKSYLVLNRAQRAATESAGILPSGTVDRIQREVEASDRFKVLVRNSGGVVYVLDPGGNR</sequence>
<feature type="transmembrane region" description="Helical" evidence="6">
    <location>
        <begin position="1072"/>
        <end position="1090"/>
    </location>
</feature>
<feature type="transmembrane region" description="Helical" evidence="6">
    <location>
        <begin position="839"/>
        <end position="859"/>
    </location>
</feature>
<dbReference type="GO" id="GO:0016757">
    <property type="term" value="F:glycosyltransferase activity"/>
    <property type="evidence" value="ECO:0007669"/>
    <property type="project" value="UniProtKB-KW"/>
</dbReference>
<keyword evidence="4 8" id="KW-0808">Transferase</keyword>
<keyword evidence="9" id="KW-1185">Reference proteome</keyword>
<dbReference type="Proteomes" id="UP000217103">
    <property type="component" value="Unassembled WGS sequence"/>
</dbReference>
<name>A0A1H0ZZL5_9ACTN</name>
<dbReference type="Gene3D" id="3.90.550.10">
    <property type="entry name" value="Spore Coat Polysaccharide Biosynthesis Protein SpsA, Chain A"/>
    <property type="match status" value="1"/>
</dbReference>
<protein>
    <submittedName>
        <fullName evidence="8">Glycosyl transferase family 2</fullName>
    </submittedName>
</protein>
<keyword evidence="6" id="KW-1133">Transmembrane helix</keyword>
<comment type="pathway">
    <text evidence="1">Cell wall biogenesis; cell wall polysaccharide biosynthesis.</text>
</comment>
<feature type="transmembrane region" description="Helical" evidence="6">
    <location>
        <begin position="1118"/>
        <end position="1138"/>
    </location>
</feature>
<dbReference type="PANTHER" id="PTHR43179:SF12">
    <property type="entry name" value="GALACTOFURANOSYLTRANSFERASE GLFT2"/>
    <property type="match status" value="1"/>
</dbReference>
<feature type="transmembrane region" description="Helical" evidence="6">
    <location>
        <begin position="1021"/>
        <end position="1041"/>
    </location>
</feature>
<evidence type="ECO:0000313" key="9">
    <source>
        <dbReference type="Proteomes" id="UP000217103"/>
    </source>
</evidence>
<keyword evidence="6" id="KW-0812">Transmembrane</keyword>
<feature type="compositionally biased region" description="Basic and acidic residues" evidence="5">
    <location>
        <begin position="57"/>
        <end position="105"/>
    </location>
</feature>
<evidence type="ECO:0000256" key="4">
    <source>
        <dbReference type="ARBA" id="ARBA00022679"/>
    </source>
</evidence>
<reference evidence="8 9" key="1">
    <citation type="submission" date="2016-10" db="EMBL/GenBank/DDBJ databases">
        <authorList>
            <person name="de Groot N.N."/>
        </authorList>
    </citation>
    <scope>NUCLEOTIDE SEQUENCE [LARGE SCALE GENOMIC DNA]</scope>
    <source>
        <strain evidence="8 9">DSM 43794</strain>
    </source>
</reference>
<gene>
    <name evidence="8" type="ORF">SAMN04489764_0233</name>
</gene>
<accession>A0A1H0ZZL5</accession>
<evidence type="ECO:0000256" key="5">
    <source>
        <dbReference type="SAM" id="MobiDB-lite"/>
    </source>
</evidence>
<feature type="transmembrane region" description="Helical" evidence="6">
    <location>
        <begin position="1246"/>
        <end position="1264"/>
    </location>
</feature>
<proteinExistence type="inferred from homology"/>
<dbReference type="Pfam" id="PF00535">
    <property type="entry name" value="Glycos_transf_2"/>
    <property type="match status" value="1"/>
</dbReference>
<evidence type="ECO:0000256" key="3">
    <source>
        <dbReference type="ARBA" id="ARBA00022676"/>
    </source>
</evidence>
<dbReference type="InterPro" id="IPR029044">
    <property type="entry name" value="Nucleotide-diphossugar_trans"/>
</dbReference>
<dbReference type="SUPFAM" id="SSF53448">
    <property type="entry name" value="Nucleotide-diphospho-sugar transferases"/>
    <property type="match status" value="1"/>
</dbReference>
<evidence type="ECO:0000256" key="1">
    <source>
        <dbReference type="ARBA" id="ARBA00004776"/>
    </source>
</evidence>